<protein>
    <submittedName>
        <fullName evidence="4">PepSY domain-containing protein</fullName>
    </submittedName>
</protein>
<dbReference type="Gene3D" id="3.10.450.40">
    <property type="match status" value="2"/>
</dbReference>
<evidence type="ECO:0000256" key="2">
    <source>
        <dbReference type="SAM" id="SignalP"/>
    </source>
</evidence>
<dbReference type="AlphaFoldDB" id="A0AAU2JX83"/>
<keyword evidence="2" id="KW-0732">Signal</keyword>
<organism evidence="4">
    <name type="scientific">Streptomyces sp. NBC_00049</name>
    <dbReference type="NCBI Taxonomy" id="2903617"/>
    <lineage>
        <taxon>Bacteria</taxon>
        <taxon>Bacillati</taxon>
        <taxon>Actinomycetota</taxon>
        <taxon>Actinomycetes</taxon>
        <taxon>Kitasatosporales</taxon>
        <taxon>Streptomycetaceae</taxon>
        <taxon>Streptomyces</taxon>
    </lineage>
</organism>
<gene>
    <name evidence="4" type="ORF">OG327_23855</name>
</gene>
<feature type="domain" description="PepSY" evidence="3">
    <location>
        <begin position="118"/>
        <end position="175"/>
    </location>
</feature>
<accession>A0AAU2JX83</accession>
<dbReference type="InterPro" id="IPR025711">
    <property type="entry name" value="PepSY"/>
</dbReference>
<reference evidence="4" key="1">
    <citation type="submission" date="2022-10" db="EMBL/GenBank/DDBJ databases">
        <title>The complete genomes of actinobacterial strains from the NBC collection.</title>
        <authorList>
            <person name="Joergensen T.S."/>
            <person name="Alvarez Arevalo M."/>
            <person name="Sterndorff E.B."/>
            <person name="Faurdal D."/>
            <person name="Vuksanovic O."/>
            <person name="Mourched A.-S."/>
            <person name="Charusanti P."/>
            <person name="Shaw S."/>
            <person name="Blin K."/>
            <person name="Weber T."/>
        </authorList>
    </citation>
    <scope>NUCLEOTIDE SEQUENCE</scope>
    <source>
        <strain evidence="4">NBC_00049</strain>
    </source>
</reference>
<dbReference type="Pfam" id="PF03413">
    <property type="entry name" value="PepSY"/>
    <property type="match status" value="2"/>
</dbReference>
<evidence type="ECO:0000313" key="4">
    <source>
        <dbReference type="EMBL" id="WTU76118.1"/>
    </source>
</evidence>
<feature type="region of interest" description="Disordered" evidence="1">
    <location>
        <begin position="160"/>
        <end position="189"/>
    </location>
</feature>
<feature type="chain" id="PRO_5043367769" evidence="2">
    <location>
        <begin position="27"/>
        <end position="189"/>
    </location>
</feature>
<feature type="signal peptide" evidence="2">
    <location>
        <begin position="1"/>
        <end position="26"/>
    </location>
</feature>
<dbReference type="EMBL" id="CP108264">
    <property type="protein sequence ID" value="WTU76118.1"/>
    <property type="molecule type" value="Genomic_DNA"/>
</dbReference>
<proteinExistence type="predicted"/>
<feature type="domain" description="PepSY" evidence="3">
    <location>
        <begin position="47"/>
        <end position="96"/>
    </location>
</feature>
<evidence type="ECO:0000256" key="1">
    <source>
        <dbReference type="SAM" id="MobiDB-lite"/>
    </source>
</evidence>
<name>A0AAU2JX83_9ACTN</name>
<sequence length="189" mass="19415">MKRTVYISAAASVVLMLGGPVAAASAASADTARTLPAASAARVDVTADGAAEAALKKYPGVVESLDKDGAVWHVDVITKDGKKHAELEVDATSGAVTQRGEDTNENAGEHKALLAAKVDAQKAGKAAVAVHPGQVWSVSWDDDDDGATAYWHVEVKGSDGKTWNAHVDPTTGKATASTDSGDSDNDNDY</sequence>
<evidence type="ECO:0000259" key="3">
    <source>
        <dbReference type="Pfam" id="PF03413"/>
    </source>
</evidence>